<dbReference type="GO" id="GO:0006313">
    <property type="term" value="P:DNA transposition"/>
    <property type="evidence" value="ECO:0007669"/>
    <property type="project" value="UniProtKB-UniRule"/>
</dbReference>
<dbReference type="PANTHER" id="PTHR33217:SF5">
    <property type="entry name" value="MUTATOR FAMILY TRANSPOSASE"/>
    <property type="match status" value="1"/>
</dbReference>
<keyword evidence="5 6" id="KW-0233">DNA recombination</keyword>
<keyword evidence="6" id="KW-0814">Transposable element</keyword>
<dbReference type="AlphaFoldDB" id="A0A840SH57"/>
<evidence type="ECO:0000256" key="2">
    <source>
        <dbReference type="ARBA" id="ARBA00010961"/>
    </source>
</evidence>
<dbReference type="EMBL" id="JACHFR010000002">
    <property type="protein sequence ID" value="MBB5219236.1"/>
    <property type="molecule type" value="Genomic_DNA"/>
</dbReference>
<organism evidence="7 8">
    <name type="scientific">Treponema rectale</name>
    <dbReference type="NCBI Taxonomy" id="744512"/>
    <lineage>
        <taxon>Bacteria</taxon>
        <taxon>Pseudomonadati</taxon>
        <taxon>Spirochaetota</taxon>
        <taxon>Spirochaetia</taxon>
        <taxon>Spirochaetales</taxon>
        <taxon>Treponemataceae</taxon>
        <taxon>Treponema</taxon>
    </lineage>
</organism>
<dbReference type="Pfam" id="PF00872">
    <property type="entry name" value="Transposase_mut"/>
    <property type="match status" value="1"/>
</dbReference>
<evidence type="ECO:0000256" key="5">
    <source>
        <dbReference type="ARBA" id="ARBA00023172"/>
    </source>
</evidence>
<dbReference type="GO" id="GO:0003677">
    <property type="term" value="F:DNA binding"/>
    <property type="evidence" value="ECO:0007669"/>
    <property type="project" value="UniProtKB-UniRule"/>
</dbReference>
<evidence type="ECO:0000256" key="6">
    <source>
        <dbReference type="RuleBase" id="RU365089"/>
    </source>
</evidence>
<dbReference type="PANTHER" id="PTHR33217">
    <property type="entry name" value="TRANSPOSASE FOR INSERTION SEQUENCE ELEMENT IS1081"/>
    <property type="match status" value="1"/>
</dbReference>
<keyword evidence="3 6" id="KW-0815">Transposition</keyword>
<evidence type="ECO:0000256" key="4">
    <source>
        <dbReference type="ARBA" id="ARBA00023125"/>
    </source>
</evidence>
<dbReference type="InterPro" id="IPR001207">
    <property type="entry name" value="Transposase_mutator"/>
</dbReference>
<dbReference type="Proteomes" id="UP000578697">
    <property type="component" value="Unassembled WGS sequence"/>
</dbReference>
<evidence type="ECO:0000313" key="8">
    <source>
        <dbReference type="Proteomes" id="UP000578697"/>
    </source>
</evidence>
<name>A0A840SH57_9SPIR</name>
<protein>
    <recommendedName>
        <fullName evidence="6">Mutator family transposase</fullName>
    </recommendedName>
</protein>
<accession>A0A840SH57</accession>
<sequence length="325" mass="37499">MRTGAAICSTFEPVIIPKHEKRTPLFNDQIISMYSFGMSTRDIQRHLQQFYGVEVSLETISNITESVMADVREWQNRPLEKSYPILFLDALRVNSRQDGKNINKALYVALAINWEGRKEVLGLWLADTEGAKFWMSVLTDIKNRGVEDILIACMDGLTGFPDAVKAVFSDTHIQHCIIHMIRNSTKFVSYKDLKAVCRDLKEVYSAINAESGHEALEEFGKKWNDKYPMIQASWERNWNDLMEFFNYPKDIRRAIYTTNAIESLNFSLRKVTRNKSSFPDDDSIYKVMYLAIKNASTRWTMSIKDWGLAVNQFAILFDGRVPGFN</sequence>
<keyword evidence="8" id="KW-1185">Reference proteome</keyword>
<evidence type="ECO:0000256" key="3">
    <source>
        <dbReference type="ARBA" id="ARBA00022578"/>
    </source>
</evidence>
<dbReference type="NCBIfam" id="NF033543">
    <property type="entry name" value="transpos_IS256"/>
    <property type="match status" value="1"/>
</dbReference>
<evidence type="ECO:0000256" key="1">
    <source>
        <dbReference type="ARBA" id="ARBA00002190"/>
    </source>
</evidence>
<comment type="similarity">
    <text evidence="2 6">Belongs to the transposase mutator family.</text>
</comment>
<gene>
    <name evidence="7" type="ORF">HNP77_001605</name>
</gene>
<keyword evidence="4 6" id="KW-0238">DNA-binding</keyword>
<dbReference type="GO" id="GO:0004803">
    <property type="term" value="F:transposase activity"/>
    <property type="evidence" value="ECO:0007669"/>
    <property type="project" value="UniProtKB-UniRule"/>
</dbReference>
<proteinExistence type="inferred from homology"/>
<reference evidence="7 8" key="1">
    <citation type="submission" date="2020-08" db="EMBL/GenBank/DDBJ databases">
        <title>Genomic Encyclopedia of Type Strains, Phase IV (KMG-IV): sequencing the most valuable type-strain genomes for metagenomic binning, comparative biology and taxonomic classification.</title>
        <authorList>
            <person name="Goeker M."/>
        </authorList>
    </citation>
    <scope>NUCLEOTIDE SEQUENCE [LARGE SCALE GENOMIC DNA]</scope>
    <source>
        <strain evidence="7 8">DSM 103679</strain>
    </source>
</reference>
<comment type="function">
    <text evidence="1 6">Required for the transposition of the insertion element.</text>
</comment>
<comment type="caution">
    <text evidence="7">The sequence shown here is derived from an EMBL/GenBank/DDBJ whole genome shotgun (WGS) entry which is preliminary data.</text>
</comment>
<evidence type="ECO:0000313" key="7">
    <source>
        <dbReference type="EMBL" id="MBB5219236.1"/>
    </source>
</evidence>